<dbReference type="EMBL" id="CADCTV010000194">
    <property type="protein sequence ID" value="CAA9307376.1"/>
    <property type="molecule type" value="Genomic_DNA"/>
</dbReference>
<evidence type="ECO:0000313" key="2">
    <source>
        <dbReference type="EMBL" id="CAA9307376.1"/>
    </source>
</evidence>
<reference evidence="2" key="1">
    <citation type="submission" date="2020-02" db="EMBL/GenBank/DDBJ databases">
        <authorList>
            <person name="Meier V. D."/>
        </authorList>
    </citation>
    <scope>NUCLEOTIDE SEQUENCE</scope>
    <source>
        <strain evidence="2">AVDCRST_MAG89</strain>
    </source>
</reference>
<feature type="chain" id="PRO_5026920822" description="MucB/RseB N-terminal domain-containing protein" evidence="1">
    <location>
        <begin position="16"/>
        <end position="320"/>
    </location>
</feature>
<feature type="signal peptide" evidence="1">
    <location>
        <begin position="1"/>
        <end position="15"/>
    </location>
</feature>
<sequence length="320" mass="35134">MILAFVGLLLQQAIAAPDTLSAFDSPATQALVERAIREGAQIPLELRDYRAEARTQLHLSFKADSGVVGELPISVDEFAGEVRWERSGRMRHWLRGHRLRLAAPAPYTVGTAVEDSWLIPHLYGSTIEVLRTSLGAASTRNRSARAIHPFSERGLLHYRYTAGDTIRIRTGSGTVTLVPITVEPLHPTDDARALLVAGSFGIDVERAAVARARFGFVEPSRGLRLVETGAFFELENALVQNRFWLPYRQRRELQATSLLAGGGAVARFVTSFSNYELNTGWIPRDDVRSALIRGIIPGDSAFRGWNAPVGTGAAEYDVTD</sequence>
<feature type="non-terminal residue" evidence="2">
    <location>
        <position position="320"/>
    </location>
</feature>
<organism evidence="2">
    <name type="scientific">uncultured Gemmatimonadota bacterium</name>
    <dbReference type="NCBI Taxonomy" id="203437"/>
    <lineage>
        <taxon>Bacteria</taxon>
        <taxon>Pseudomonadati</taxon>
        <taxon>Gemmatimonadota</taxon>
        <taxon>environmental samples</taxon>
    </lineage>
</organism>
<protein>
    <recommendedName>
        <fullName evidence="3">MucB/RseB N-terminal domain-containing protein</fullName>
    </recommendedName>
</protein>
<evidence type="ECO:0000256" key="1">
    <source>
        <dbReference type="SAM" id="SignalP"/>
    </source>
</evidence>
<name>A0A6J4KML5_9BACT</name>
<evidence type="ECO:0008006" key="3">
    <source>
        <dbReference type="Google" id="ProtNLM"/>
    </source>
</evidence>
<proteinExistence type="predicted"/>
<keyword evidence="1" id="KW-0732">Signal</keyword>
<gene>
    <name evidence="2" type="ORF">AVDCRST_MAG89-889</name>
</gene>
<dbReference type="AlphaFoldDB" id="A0A6J4KML5"/>
<accession>A0A6J4KML5</accession>